<proteinExistence type="inferred from homology"/>
<evidence type="ECO:0000313" key="8">
    <source>
        <dbReference type="EMBL" id="GEO34523.1"/>
    </source>
</evidence>
<organism evidence="8 9">
    <name type="scientific">Cellulomonas aerilata</name>
    <dbReference type="NCBI Taxonomy" id="515326"/>
    <lineage>
        <taxon>Bacteria</taxon>
        <taxon>Bacillati</taxon>
        <taxon>Actinomycetota</taxon>
        <taxon>Actinomycetes</taxon>
        <taxon>Micrococcales</taxon>
        <taxon>Cellulomonadaceae</taxon>
        <taxon>Cellulomonas</taxon>
    </lineage>
</organism>
<dbReference type="Proteomes" id="UP000321181">
    <property type="component" value="Unassembled WGS sequence"/>
</dbReference>
<evidence type="ECO:0000256" key="7">
    <source>
        <dbReference type="SAM" id="MobiDB-lite"/>
    </source>
</evidence>
<protein>
    <recommendedName>
        <fullName evidence="10">Glycosyl transferase</fullName>
    </recommendedName>
</protein>
<dbReference type="GO" id="GO:0047355">
    <property type="term" value="F:CDP-glycerol glycerophosphotransferase activity"/>
    <property type="evidence" value="ECO:0007669"/>
    <property type="project" value="InterPro"/>
</dbReference>
<evidence type="ECO:0000313" key="9">
    <source>
        <dbReference type="Proteomes" id="UP000321181"/>
    </source>
</evidence>
<reference evidence="8 9" key="1">
    <citation type="submission" date="2019-07" db="EMBL/GenBank/DDBJ databases">
        <title>Whole genome shotgun sequence of Cellulomonas aerilata NBRC 106308.</title>
        <authorList>
            <person name="Hosoyama A."/>
            <person name="Uohara A."/>
            <person name="Ohji S."/>
            <person name="Ichikawa N."/>
        </authorList>
    </citation>
    <scope>NUCLEOTIDE SEQUENCE [LARGE SCALE GENOMIC DNA]</scope>
    <source>
        <strain evidence="8 9">NBRC 106308</strain>
    </source>
</reference>
<comment type="caution">
    <text evidence="8">The sequence shown here is derived from an EMBL/GenBank/DDBJ whole genome shotgun (WGS) entry which is preliminary data.</text>
</comment>
<dbReference type="Pfam" id="PF04464">
    <property type="entry name" value="Glyphos_transf"/>
    <property type="match status" value="1"/>
</dbReference>
<evidence type="ECO:0000256" key="4">
    <source>
        <dbReference type="ARBA" id="ARBA00022679"/>
    </source>
</evidence>
<keyword evidence="9" id="KW-1185">Reference proteome</keyword>
<evidence type="ECO:0000256" key="6">
    <source>
        <dbReference type="ARBA" id="ARBA00023136"/>
    </source>
</evidence>
<evidence type="ECO:0000256" key="2">
    <source>
        <dbReference type="ARBA" id="ARBA00010488"/>
    </source>
</evidence>
<comment type="similarity">
    <text evidence="2">Belongs to the CDP-glycerol glycerophosphotransferase family.</text>
</comment>
<dbReference type="Gene3D" id="3.40.50.11820">
    <property type="match status" value="1"/>
</dbReference>
<name>A0A512DDH9_9CELL</name>
<dbReference type="AlphaFoldDB" id="A0A512DDH9"/>
<evidence type="ECO:0000256" key="1">
    <source>
        <dbReference type="ARBA" id="ARBA00004202"/>
    </source>
</evidence>
<accession>A0A512DDH9</accession>
<dbReference type="InterPro" id="IPR007554">
    <property type="entry name" value="Glycerophosphate_synth"/>
</dbReference>
<evidence type="ECO:0000256" key="3">
    <source>
        <dbReference type="ARBA" id="ARBA00022475"/>
    </source>
</evidence>
<dbReference type="GO" id="GO:0005886">
    <property type="term" value="C:plasma membrane"/>
    <property type="evidence" value="ECO:0007669"/>
    <property type="project" value="UniProtKB-SubCell"/>
</dbReference>
<gene>
    <name evidence="8" type="ORF">CAE01nite_22480</name>
</gene>
<keyword evidence="3" id="KW-1003">Cell membrane</keyword>
<keyword evidence="5" id="KW-0777">Teichoic acid biosynthesis</keyword>
<sequence length="401" mass="42978">MLTVARAVLPARGHVFVAGTPSTEGNAVEIVRCLLDRYPGDVVWADAPTPAYLAAVGLPYAGRVRRVAKGSLGALGRYATAEAVFFTHGLYGEPSVDRRKLTVNLWHGDGLKKTDRLFPARTLHGRPSDVVVSQTRLWGRSKVAASGLRDEDLLLTGHPRNGALLEPATAADLTALGIDPARPFVAWMPAFRSARALGTMRSFSDSDDVHADRRLAEQLAAGVVRLRGAGLQVVAKAHPFDAVARDVPGVLQVDDATLEARGVRLYSLLGASAGLISDVSSVWVDYLALDRPIGMFWPDRGAYLRGRGVEPEWLLSLLPGDDLETEADFDSFARDVLCGGAQSLGRRQATRSAIGFVATRTPGHDLLDALASRGGRFGQRVASRGPAAPGPAVRTEREDRR</sequence>
<evidence type="ECO:0008006" key="10">
    <source>
        <dbReference type="Google" id="ProtNLM"/>
    </source>
</evidence>
<comment type="subcellular location">
    <subcellularLocation>
        <location evidence="1">Cell membrane</location>
        <topology evidence="1">Peripheral membrane protein</topology>
    </subcellularLocation>
</comment>
<feature type="region of interest" description="Disordered" evidence="7">
    <location>
        <begin position="378"/>
        <end position="401"/>
    </location>
</feature>
<dbReference type="Gene3D" id="3.40.50.12580">
    <property type="match status" value="1"/>
</dbReference>
<dbReference type="InterPro" id="IPR043149">
    <property type="entry name" value="TagF_N"/>
</dbReference>
<dbReference type="InterPro" id="IPR043148">
    <property type="entry name" value="TagF_C"/>
</dbReference>
<dbReference type="PANTHER" id="PTHR37316">
    <property type="entry name" value="TEICHOIC ACID GLYCEROL-PHOSPHATE PRIMASE"/>
    <property type="match status" value="1"/>
</dbReference>
<dbReference type="PANTHER" id="PTHR37316:SF3">
    <property type="entry name" value="TEICHOIC ACID GLYCEROL-PHOSPHATE TRANSFERASE"/>
    <property type="match status" value="1"/>
</dbReference>
<dbReference type="EMBL" id="BJYY01000014">
    <property type="protein sequence ID" value="GEO34523.1"/>
    <property type="molecule type" value="Genomic_DNA"/>
</dbReference>
<dbReference type="GO" id="GO:0019350">
    <property type="term" value="P:teichoic acid biosynthetic process"/>
    <property type="evidence" value="ECO:0007669"/>
    <property type="project" value="UniProtKB-KW"/>
</dbReference>
<dbReference type="InterPro" id="IPR051612">
    <property type="entry name" value="Teichoic_Acid_Biosynth"/>
</dbReference>
<keyword evidence="4" id="KW-0808">Transferase</keyword>
<keyword evidence="6" id="KW-0472">Membrane</keyword>
<evidence type="ECO:0000256" key="5">
    <source>
        <dbReference type="ARBA" id="ARBA00022944"/>
    </source>
</evidence>